<proteinExistence type="inferred from homology"/>
<keyword evidence="9" id="KW-0576">Peroxisome</keyword>
<accession>A0A5B6WG51</accession>
<evidence type="ECO:0000256" key="5">
    <source>
        <dbReference type="ARBA" id="ARBA00022767"/>
    </source>
</evidence>
<dbReference type="GO" id="GO:0005777">
    <property type="term" value="C:peroxisome"/>
    <property type="evidence" value="ECO:0007669"/>
    <property type="project" value="UniProtKB-SubCell"/>
</dbReference>
<dbReference type="SUPFAM" id="SSF53901">
    <property type="entry name" value="Thiolase-like"/>
    <property type="match status" value="2"/>
</dbReference>
<dbReference type="InterPro" id="IPR020617">
    <property type="entry name" value="Thiolase_C"/>
</dbReference>
<dbReference type="Gene3D" id="3.40.47.10">
    <property type="match status" value="1"/>
</dbReference>
<evidence type="ECO:0000256" key="3">
    <source>
        <dbReference type="ARBA" id="ARBA00010982"/>
    </source>
</evidence>
<dbReference type="InterPro" id="IPR020613">
    <property type="entry name" value="Thiolase_CS"/>
</dbReference>
<dbReference type="GO" id="GO:0006633">
    <property type="term" value="P:fatty acid biosynthetic process"/>
    <property type="evidence" value="ECO:0007669"/>
    <property type="project" value="UniProtKB-KW"/>
</dbReference>
<dbReference type="Pfam" id="PF02803">
    <property type="entry name" value="Thiolase_C"/>
    <property type="match status" value="1"/>
</dbReference>
<dbReference type="GO" id="GO:0010124">
    <property type="term" value="P:phenylacetate catabolic process"/>
    <property type="evidence" value="ECO:0007669"/>
    <property type="project" value="TreeGrafter"/>
</dbReference>
<comment type="similarity">
    <text evidence="3 13">Belongs to the thiolase-like superfamily. Thiolase family.</text>
</comment>
<dbReference type="PANTHER" id="PTHR43853">
    <property type="entry name" value="3-KETOACYL-COA THIOLASE, PEROXISOMAL"/>
    <property type="match status" value="1"/>
</dbReference>
<dbReference type="FunFam" id="3.40.47.10:FF:000032">
    <property type="entry name" value="Peroxisomal 3-ketoacyl-CoA thiolase"/>
    <property type="match status" value="1"/>
</dbReference>
<comment type="subcellular location">
    <subcellularLocation>
        <location evidence="1">Peroxisome</location>
    </subcellularLocation>
</comment>
<evidence type="ECO:0000313" key="16">
    <source>
        <dbReference type="EMBL" id="KAA3480600.1"/>
    </source>
</evidence>
<dbReference type="EMBL" id="SMMG02000003">
    <property type="protein sequence ID" value="KAA3480600.1"/>
    <property type="molecule type" value="Genomic_DNA"/>
</dbReference>
<keyword evidence="11 13" id="KW-0012">Acyltransferase</keyword>
<dbReference type="CDD" id="cd00751">
    <property type="entry name" value="thiolase"/>
    <property type="match status" value="1"/>
</dbReference>
<organism evidence="16 17">
    <name type="scientific">Gossypium australe</name>
    <dbReference type="NCBI Taxonomy" id="47621"/>
    <lineage>
        <taxon>Eukaryota</taxon>
        <taxon>Viridiplantae</taxon>
        <taxon>Streptophyta</taxon>
        <taxon>Embryophyta</taxon>
        <taxon>Tracheophyta</taxon>
        <taxon>Spermatophyta</taxon>
        <taxon>Magnoliopsida</taxon>
        <taxon>eudicotyledons</taxon>
        <taxon>Gunneridae</taxon>
        <taxon>Pentapetalae</taxon>
        <taxon>rosids</taxon>
        <taxon>malvids</taxon>
        <taxon>Malvales</taxon>
        <taxon>Malvaceae</taxon>
        <taxon>Malvoideae</taxon>
        <taxon>Gossypium</taxon>
    </lineage>
</organism>
<dbReference type="NCBIfam" id="TIGR01930">
    <property type="entry name" value="AcCoA-C-Actrans"/>
    <property type="match status" value="1"/>
</dbReference>
<keyword evidence="5" id="KW-0925">Oxylipin biosynthesis</keyword>
<evidence type="ECO:0000256" key="1">
    <source>
        <dbReference type="ARBA" id="ARBA00004275"/>
    </source>
</evidence>
<dbReference type="PROSITE" id="PS00098">
    <property type="entry name" value="THIOLASE_1"/>
    <property type="match status" value="1"/>
</dbReference>
<dbReference type="InterPro" id="IPR016039">
    <property type="entry name" value="Thiolase-like"/>
</dbReference>
<dbReference type="InterPro" id="IPR002155">
    <property type="entry name" value="Thiolase"/>
</dbReference>
<evidence type="ECO:0000313" key="17">
    <source>
        <dbReference type="Proteomes" id="UP000325315"/>
    </source>
</evidence>
<evidence type="ECO:0000259" key="14">
    <source>
        <dbReference type="Pfam" id="PF00108"/>
    </source>
</evidence>
<dbReference type="OrthoDB" id="5404651at2759"/>
<evidence type="ECO:0000256" key="10">
    <source>
        <dbReference type="ARBA" id="ARBA00023160"/>
    </source>
</evidence>
<evidence type="ECO:0000256" key="4">
    <source>
        <dbReference type="ARBA" id="ARBA00022679"/>
    </source>
</evidence>
<dbReference type="PROSITE" id="PS00737">
    <property type="entry name" value="THIOLASE_2"/>
    <property type="match status" value="1"/>
</dbReference>
<dbReference type="InterPro" id="IPR050215">
    <property type="entry name" value="Thiolase-like_sf_Thiolase"/>
</dbReference>
<dbReference type="InterPro" id="IPR020616">
    <property type="entry name" value="Thiolase_N"/>
</dbReference>
<dbReference type="InterPro" id="IPR020615">
    <property type="entry name" value="Thiolase_acyl_enz_int_AS"/>
</dbReference>
<evidence type="ECO:0000256" key="12">
    <source>
        <dbReference type="ARBA" id="ARBA00024073"/>
    </source>
</evidence>
<sequence length="506" mass="53997">MEKAINRQQVLLQHLNPSASSFSSHQNNSALSASACLAGDSAAYQRTNVFGDDVVIVAAYRTALCKSKRGGFKDTYPDDLLAPVLRAVIEKTNLNPSEVGDIVVGTVLAPGSQRASECRMAAFYAGFPETVPVRTVNRQCSSGLQAVADVAAAIKAGFYEIGIGAGLESMTTNPMAWEGSVNPRVKQMEQAQNCLLPMGVTSENVAYRFGVTRQEQDQAAVESHRKAAAATASGKFKDEIVPVATKIVDPKTGDEKPVTISVDDGIRANTSVSDLGKLKPVFKKNGTTTAGIEKCSEFFLEGNSSQVSDGAGAVLLMKRSVAMRKGLPILGVFRTFAAVGVDPAIMGVGPAVAIPAAVKSAGLELDDVDLFEINEAFASQFVYCQKKLELDPQKINVNGGAMAIGHPLGATGARCVATLLHEMKRRGKDCRFGVVSMCIGTIYLPPSLPFCYILSELLTISFTTEMQAQEWGRQRSSKGVIVLMSCAMPEKLKLTASYLRMPDRIP</sequence>
<dbReference type="PANTHER" id="PTHR43853:SF8">
    <property type="entry name" value="3-KETOACYL-COA THIOLASE, PEROXISOMAL"/>
    <property type="match status" value="1"/>
</dbReference>
<comment type="pathway">
    <text evidence="2">Lipid metabolism; fatty acid metabolism.</text>
</comment>
<evidence type="ECO:0000256" key="13">
    <source>
        <dbReference type="RuleBase" id="RU003557"/>
    </source>
</evidence>
<dbReference type="EC" id="2.3.1.16" evidence="12"/>
<dbReference type="Pfam" id="PF00108">
    <property type="entry name" value="Thiolase_N"/>
    <property type="match status" value="1"/>
</dbReference>
<evidence type="ECO:0000256" key="11">
    <source>
        <dbReference type="ARBA" id="ARBA00023315"/>
    </source>
</evidence>
<dbReference type="GO" id="GO:0031408">
    <property type="term" value="P:oxylipin biosynthetic process"/>
    <property type="evidence" value="ECO:0007669"/>
    <property type="project" value="UniProtKB-KW"/>
</dbReference>
<dbReference type="AlphaFoldDB" id="A0A5B6WG51"/>
<reference evidence="16" key="1">
    <citation type="submission" date="2019-08" db="EMBL/GenBank/DDBJ databases">
        <authorList>
            <person name="Liu F."/>
        </authorList>
    </citation>
    <scope>NUCLEOTIDE SEQUENCE [LARGE SCALE GENOMIC DNA]</scope>
    <source>
        <strain evidence="16">PA1801</strain>
        <tissue evidence="16">Leaf</tissue>
    </source>
</reference>
<gene>
    <name evidence="16" type="ORF">EPI10_021020</name>
</gene>
<keyword evidence="8" id="KW-0443">Lipid metabolism</keyword>
<evidence type="ECO:0000256" key="7">
    <source>
        <dbReference type="ARBA" id="ARBA00022946"/>
    </source>
</evidence>
<feature type="domain" description="Thiolase C-terminal" evidence="15">
    <location>
        <begin position="329"/>
        <end position="441"/>
    </location>
</feature>
<dbReference type="GO" id="GO:0006635">
    <property type="term" value="P:fatty acid beta-oxidation"/>
    <property type="evidence" value="ECO:0007669"/>
    <property type="project" value="TreeGrafter"/>
</dbReference>
<keyword evidence="10" id="KW-0275">Fatty acid biosynthesis</keyword>
<keyword evidence="6" id="KW-0276">Fatty acid metabolism</keyword>
<evidence type="ECO:0000259" key="15">
    <source>
        <dbReference type="Pfam" id="PF02803"/>
    </source>
</evidence>
<evidence type="ECO:0000256" key="9">
    <source>
        <dbReference type="ARBA" id="ARBA00023140"/>
    </source>
</evidence>
<keyword evidence="7" id="KW-0809">Transit peptide</keyword>
<keyword evidence="5" id="KW-0444">Lipid biosynthesis</keyword>
<dbReference type="Proteomes" id="UP000325315">
    <property type="component" value="Unassembled WGS sequence"/>
</dbReference>
<comment type="caution">
    <text evidence="16">The sequence shown here is derived from an EMBL/GenBank/DDBJ whole genome shotgun (WGS) entry which is preliminary data.</text>
</comment>
<evidence type="ECO:0000256" key="8">
    <source>
        <dbReference type="ARBA" id="ARBA00023098"/>
    </source>
</evidence>
<dbReference type="GO" id="GO:0003988">
    <property type="term" value="F:acetyl-CoA C-acyltransferase activity"/>
    <property type="evidence" value="ECO:0007669"/>
    <property type="project" value="UniProtKB-EC"/>
</dbReference>
<name>A0A5B6WG51_9ROSI</name>
<feature type="domain" description="Thiolase N-terminal" evidence="14">
    <location>
        <begin position="54"/>
        <end position="320"/>
    </location>
</feature>
<evidence type="ECO:0000256" key="6">
    <source>
        <dbReference type="ARBA" id="ARBA00022832"/>
    </source>
</evidence>
<evidence type="ECO:0000256" key="2">
    <source>
        <dbReference type="ARBA" id="ARBA00004872"/>
    </source>
</evidence>
<protein>
    <recommendedName>
        <fullName evidence="12">acetyl-CoA C-acyltransferase</fullName>
        <ecNumber evidence="12">2.3.1.16</ecNumber>
    </recommendedName>
</protein>
<keyword evidence="4 13" id="KW-0808">Transferase</keyword>
<keyword evidence="17" id="KW-1185">Reference proteome</keyword>